<evidence type="ECO:0000256" key="1">
    <source>
        <dbReference type="SAM" id="MobiDB-lite"/>
    </source>
</evidence>
<feature type="region of interest" description="Disordered" evidence="1">
    <location>
        <begin position="1"/>
        <end position="90"/>
    </location>
</feature>
<protein>
    <recommendedName>
        <fullName evidence="4">TSPY-like 2</fullName>
    </recommendedName>
</protein>
<organism evidence="2 3">
    <name type="scientific">Exiguobacterium undae</name>
    <dbReference type="NCBI Taxonomy" id="169177"/>
    <lineage>
        <taxon>Bacteria</taxon>
        <taxon>Bacillati</taxon>
        <taxon>Bacillota</taxon>
        <taxon>Bacilli</taxon>
        <taxon>Bacillales</taxon>
        <taxon>Bacillales Family XII. Incertae Sedis</taxon>
        <taxon>Exiguobacterium</taxon>
    </lineage>
</organism>
<evidence type="ECO:0008006" key="4">
    <source>
        <dbReference type="Google" id="ProtNLM"/>
    </source>
</evidence>
<reference evidence="2 3" key="1">
    <citation type="submission" date="2016-03" db="EMBL/GenBank/DDBJ databases">
        <authorList>
            <person name="Cho S.-Y."/>
            <person name="Lim S."/>
            <person name="Kim H."/>
            <person name="Soh E.H."/>
            <person name="Moon J.S."/>
        </authorList>
    </citation>
    <scope>NUCLEOTIDE SEQUENCE [LARGE SCALE GENOMIC DNA]</scope>
    <source>
        <strain evidence="2 3">KCTC 3810</strain>
    </source>
</reference>
<sequence>MAQQHDKETDPITSGNRMTNDEIAGRDESNTEKPKAKQDTDKNDDSKEESTDTQEQSEDVSDENPSTDEEAPDLSHASDVTPSDDDNQER</sequence>
<evidence type="ECO:0000313" key="3">
    <source>
        <dbReference type="Proteomes" id="UP000078447"/>
    </source>
</evidence>
<dbReference type="RefSeq" id="WP_028106602.1">
    <property type="nucleotide sequence ID" value="NZ_LVVL01000001.1"/>
</dbReference>
<name>A0ABX2VC70_9BACL</name>
<evidence type="ECO:0000313" key="2">
    <source>
        <dbReference type="EMBL" id="OAN15817.1"/>
    </source>
</evidence>
<feature type="compositionally biased region" description="Basic and acidic residues" evidence="1">
    <location>
        <begin position="1"/>
        <end position="10"/>
    </location>
</feature>
<dbReference type="Proteomes" id="UP000078447">
    <property type="component" value="Unassembled WGS sequence"/>
</dbReference>
<keyword evidence="3" id="KW-1185">Reference proteome</keyword>
<feature type="compositionally biased region" description="Acidic residues" evidence="1">
    <location>
        <begin position="51"/>
        <end position="72"/>
    </location>
</feature>
<dbReference type="EMBL" id="LVVL01000001">
    <property type="protein sequence ID" value="OAN15817.1"/>
    <property type="molecule type" value="Genomic_DNA"/>
</dbReference>
<accession>A0ABX2VC70</accession>
<comment type="caution">
    <text evidence="2">The sequence shown here is derived from an EMBL/GenBank/DDBJ whole genome shotgun (WGS) entry which is preliminary data.</text>
</comment>
<proteinExistence type="predicted"/>
<feature type="compositionally biased region" description="Basic and acidic residues" evidence="1">
    <location>
        <begin position="19"/>
        <end position="50"/>
    </location>
</feature>
<gene>
    <name evidence="2" type="ORF">A3783_07750</name>
</gene>